<dbReference type="AlphaFoldDB" id="A0A081BZU1"/>
<keyword evidence="4 7" id="KW-0862">Zinc</keyword>
<evidence type="ECO:0000256" key="3">
    <source>
        <dbReference type="ARBA" id="ARBA00022771"/>
    </source>
</evidence>
<dbReference type="PANTHER" id="PTHR30446:SF0">
    <property type="entry name" value="RECOMBINATION PROTEIN RECR"/>
    <property type="match status" value="1"/>
</dbReference>
<evidence type="ECO:0000256" key="1">
    <source>
        <dbReference type="ARBA" id="ARBA00022723"/>
    </source>
</evidence>
<evidence type="ECO:0000256" key="2">
    <source>
        <dbReference type="ARBA" id="ARBA00022763"/>
    </source>
</evidence>
<dbReference type="GO" id="GO:0006310">
    <property type="term" value="P:DNA recombination"/>
    <property type="evidence" value="ECO:0007669"/>
    <property type="project" value="UniProtKB-UniRule"/>
</dbReference>
<dbReference type="Gene3D" id="1.10.8.420">
    <property type="entry name" value="RecR Domain 1"/>
    <property type="match status" value="1"/>
</dbReference>
<evidence type="ECO:0000256" key="6">
    <source>
        <dbReference type="ARBA" id="ARBA00023204"/>
    </source>
</evidence>
<dbReference type="PANTHER" id="PTHR30446">
    <property type="entry name" value="RECOMBINATION PROTEIN RECR"/>
    <property type="match status" value="1"/>
</dbReference>
<dbReference type="HAMAP" id="MF_00017">
    <property type="entry name" value="RecR"/>
    <property type="match status" value="1"/>
</dbReference>
<keyword evidence="3 7" id="KW-0863">Zinc-finger</keyword>
<dbReference type="GO" id="GO:0008270">
    <property type="term" value="F:zinc ion binding"/>
    <property type="evidence" value="ECO:0007669"/>
    <property type="project" value="UniProtKB-KW"/>
</dbReference>
<evidence type="ECO:0000259" key="8">
    <source>
        <dbReference type="PROSITE" id="PS50880"/>
    </source>
</evidence>
<dbReference type="CDD" id="cd01025">
    <property type="entry name" value="TOPRIM_recR"/>
    <property type="match status" value="1"/>
</dbReference>
<dbReference type="Gene3D" id="3.40.1360.10">
    <property type="match status" value="1"/>
</dbReference>
<accession>A0A081BZU1</accession>
<dbReference type="Gene3D" id="6.10.250.240">
    <property type="match status" value="1"/>
</dbReference>
<dbReference type="InterPro" id="IPR034137">
    <property type="entry name" value="TOPRIM_RecR"/>
</dbReference>
<evidence type="ECO:0000313" key="10">
    <source>
        <dbReference type="Proteomes" id="UP000030661"/>
    </source>
</evidence>
<dbReference type="GO" id="GO:0006281">
    <property type="term" value="P:DNA repair"/>
    <property type="evidence" value="ECO:0007669"/>
    <property type="project" value="UniProtKB-UniRule"/>
</dbReference>
<feature type="zinc finger region" description="C4-type" evidence="7">
    <location>
        <begin position="60"/>
        <end position="75"/>
    </location>
</feature>
<evidence type="ECO:0000256" key="4">
    <source>
        <dbReference type="ARBA" id="ARBA00022833"/>
    </source>
</evidence>
<sequence length="201" mass="22455">MSASPYTESIGRLIDELTKLPGIGEKTAQRLTFFLLKAPEEDVKELANALIAVKEHVRYCSVCGNITEQDPCRICRDDRRNKQMICVVEEPNDLFAIERTREYSGLYHVLMGTLSPLDGIGPEDIRIQELLVRLQQASCEEVIIATNPNVEGEATAMYLAKLLKPLGIKITRIAHGIPVGGDLEYADEITMTRALEGRREL</sequence>
<organism evidence="9">
    <name type="scientific">Vecturithrix granuli</name>
    <dbReference type="NCBI Taxonomy" id="1499967"/>
    <lineage>
        <taxon>Bacteria</taxon>
        <taxon>Candidatus Moduliflexota</taxon>
        <taxon>Candidatus Vecturitrichia</taxon>
        <taxon>Candidatus Vecturitrichales</taxon>
        <taxon>Candidatus Vecturitrichaceae</taxon>
        <taxon>Candidatus Vecturithrix</taxon>
    </lineage>
</organism>
<keyword evidence="5 7" id="KW-0233">DNA recombination</keyword>
<dbReference type="GO" id="GO:0003677">
    <property type="term" value="F:DNA binding"/>
    <property type="evidence" value="ECO:0007669"/>
    <property type="project" value="UniProtKB-UniRule"/>
</dbReference>
<name>A0A081BZU1_VECG1</name>
<proteinExistence type="inferred from homology"/>
<dbReference type="Pfam" id="PF21175">
    <property type="entry name" value="RecR_C"/>
    <property type="match status" value="1"/>
</dbReference>
<protein>
    <recommendedName>
        <fullName evidence="7">Recombination protein RecR</fullName>
    </recommendedName>
</protein>
<evidence type="ECO:0000256" key="5">
    <source>
        <dbReference type="ARBA" id="ARBA00023172"/>
    </source>
</evidence>
<evidence type="ECO:0000313" key="9">
    <source>
        <dbReference type="EMBL" id="GAK57846.1"/>
    </source>
</evidence>
<keyword evidence="1 7" id="KW-0479">Metal-binding</keyword>
<dbReference type="eggNOG" id="COG0353">
    <property type="taxonomic scope" value="Bacteria"/>
</dbReference>
<dbReference type="InterPro" id="IPR023627">
    <property type="entry name" value="Rcmb_RecR"/>
</dbReference>
<dbReference type="InterPro" id="IPR006171">
    <property type="entry name" value="TOPRIM_dom"/>
</dbReference>
<dbReference type="Pfam" id="PF21176">
    <property type="entry name" value="RecR_HhH"/>
    <property type="match status" value="1"/>
</dbReference>
<dbReference type="InterPro" id="IPR003583">
    <property type="entry name" value="Hlx-hairpin-Hlx_DNA-bd_motif"/>
</dbReference>
<evidence type="ECO:0000256" key="7">
    <source>
        <dbReference type="HAMAP-Rule" id="MF_00017"/>
    </source>
</evidence>
<reference evidence="9" key="1">
    <citation type="journal article" date="2015" name="PeerJ">
        <title>First genomic representation of candidate bacterial phylum KSB3 points to enhanced environmental sensing as a trigger of wastewater bulking.</title>
        <authorList>
            <person name="Sekiguchi Y."/>
            <person name="Ohashi A."/>
            <person name="Parks D.H."/>
            <person name="Yamauchi T."/>
            <person name="Tyson G.W."/>
            <person name="Hugenholtz P."/>
        </authorList>
    </citation>
    <scope>NUCLEOTIDE SEQUENCE [LARGE SCALE GENOMIC DNA]</scope>
</reference>
<dbReference type="PROSITE" id="PS50880">
    <property type="entry name" value="TOPRIM"/>
    <property type="match status" value="1"/>
</dbReference>
<dbReference type="NCBIfam" id="TIGR00615">
    <property type="entry name" value="recR"/>
    <property type="match status" value="1"/>
</dbReference>
<dbReference type="SUPFAM" id="SSF111304">
    <property type="entry name" value="Recombination protein RecR"/>
    <property type="match status" value="1"/>
</dbReference>
<dbReference type="HOGENOM" id="CLU_060739_1_0_0"/>
<comment type="function">
    <text evidence="7">May play a role in DNA repair. It seems to be involved in an RecBC-independent recombinational process of DNA repair. It may act with RecF and RecO.</text>
</comment>
<keyword evidence="10" id="KW-1185">Reference proteome</keyword>
<dbReference type="Pfam" id="PF02132">
    <property type="entry name" value="RecR_ZnF"/>
    <property type="match status" value="1"/>
</dbReference>
<dbReference type="SMART" id="SM00278">
    <property type="entry name" value="HhH1"/>
    <property type="match status" value="1"/>
</dbReference>
<gene>
    <name evidence="7" type="primary">recR</name>
    <name evidence="9" type="ORF">U27_04818</name>
</gene>
<dbReference type="InterPro" id="IPR015967">
    <property type="entry name" value="Rcmb_RecR_Znf"/>
</dbReference>
<dbReference type="InterPro" id="IPR000093">
    <property type="entry name" value="DNA_Rcmb_RecR"/>
</dbReference>
<dbReference type="EMBL" id="DF820466">
    <property type="protein sequence ID" value="GAK57846.1"/>
    <property type="molecule type" value="Genomic_DNA"/>
</dbReference>
<dbReference type="Pfam" id="PF13662">
    <property type="entry name" value="Toprim_4"/>
    <property type="match status" value="1"/>
</dbReference>
<dbReference type="Gene3D" id="3.30.60.80">
    <property type="match status" value="1"/>
</dbReference>
<keyword evidence="2 7" id="KW-0227">DNA damage</keyword>
<dbReference type="SMART" id="SM00493">
    <property type="entry name" value="TOPRIM"/>
    <property type="match status" value="1"/>
</dbReference>
<dbReference type="PROSITE" id="PS01300">
    <property type="entry name" value="RECR"/>
    <property type="match status" value="1"/>
</dbReference>
<dbReference type="STRING" id="1499967.U27_04818"/>
<keyword evidence="6 7" id="KW-0234">DNA repair</keyword>
<feature type="domain" description="Toprim" evidence="8">
    <location>
        <begin position="83"/>
        <end position="178"/>
    </location>
</feature>
<comment type="similarity">
    <text evidence="7">Belongs to the RecR family.</text>
</comment>
<dbReference type="Proteomes" id="UP000030661">
    <property type="component" value="Unassembled WGS sequence"/>
</dbReference>